<feature type="binding site" evidence="10">
    <location>
        <position position="124"/>
    </location>
    <ligand>
        <name>ATP</name>
        <dbReference type="ChEBI" id="CHEBI:30616"/>
    </ligand>
</feature>
<dbReference type="Pfam" id="PF03054">
    <property type="entry name" value="tRNA_Me_trans"/>
    <property type="match status" value="1"/>
</dbReference>
<dbReference type="FunFam" id="3.40.50.620:FF:000115">
    <property type="entry name" value="tRNA-specific 2-thiouridylase MnmA"/>
    <property type="match status" value="1"/>
</dbReference>
<dbReference type="AlphaFoldDB" id="A0A8J6NPC6"/>
<evidence type="ECO:0000259" key="12">
    <source>
        <dbReference type="Pfam" id="PF20259"/>
    </source>
</evidence>
<name>A0A8J6NPC6_9CHLR</name>
<dbReference type="GO" id="GO:0002143">
    <property type="term" value="P:tRNA wobble position uridine thiolation"/>
    <property type="evidence" value="ECO:0007669"/>
    <property type="project" value="TreeGrafter"/>
</dbReference>
<dbReference type="Gene3D" id="3.40.50.620">
    <property type="entry name" value="HUPs"/>
    <property type="match status" value="1"/>
</dbReference>
<evidence type="ECO:0000256" key="6">
    <source>
        <dbReference type="ARBA" id="ARBA00022884"/>
    </source>
</evidence>
<dbReference type="InterPro" id="IPR046884">
    <property type="entry name" value="MnmA-like_central"/>
</dbReference>
<comment type="similarity">
    <text evidence="10">Belongs to the MnmA/TRMU family.</text>
</comment>
<feature type="domain" description="tRNA-specific 2-thiouridylase MnmA-like central" evidence="12">
    <location>
        <begin position="205"/>
        <end position="269"/>
    </location>
</feature>
<evidence type="ECO:0000259" key="11">
    <source>
        <dbReference type="Pfam" id="PF20258"/>
    </source>
</evidence>
<feature type="binding site" evidence="10">
    <location>
        <begin position="7"/>
        <end position="14"/>
    </location>
    <ligand>
        <name>ATP</name>
        <dbReference type="ChEBI" id="CHEBI:30616"/>
    </ligand>
</feature>
<dbReference type="Pfam" id="PF20258">
    <property type="entry name" value="tRNA_Me_trans_C"/>
    <property type="match status" value="1"/>
</dbReference>
<evidence type="ECO:0000256" key="1">
    <source>
        <dbReference type="ARBA" id="ARBA00022555"/>
    </source>
</evidence>
<comment type="subcellular location">
    <subcellularLocation>
        <location evidence="10">Cytoplasm</location>
    </subcellularLocation>
</comment>
<sequence length="364" mass="39814">MAKVVVAMSGGVDSSVAAALLKEQGHDVTGMMLRLWSQPGLEDTNRCCTPDSMHLARRVAAKLDIPFYVVDAKDAFRNTVVEYFLDGYTKGETPNPCLMCNRQIRWGTLREHALAFGAEYIATGHYARLKQDSDGAYQLLRGVDLGKDQSYVLHVLTQQKLAQSLFPVGDFPKEEIRDIARSFDLPTASRSDSQDLCFLAGGDYRDFLREYAPETTQPGEIISRDGELLGEHQGLAFYTIGQRKGLGVAASEPLYVLAKDIASNALVVGAADELGQLSMTVKNVHWISGNAPSTSMRAQVKIRYTAKEAWAEILSGVRGQTQVTFETPQRDITAGQAAVFYDGEVCLGGGIIQSAEEKYGENTN</sequence>
<evidence type="ECO:0000256" key="10">
    <source>
        <dbReference type="HAMAP-Rule" id="MF_00144"/>
    </source>
</evidence>
<comment type="caution">
    <text evidence="13">The sequence shown here is derived from an EMBL/GenBank/DDBJ whole genome shotgun (WGS) entry which is preliminary data.</text>
</comment>
<gene>
    <name evidence="10 13" type="primary">mnmA</name>
    <name evidence="13" type="ORF">H8E29_17150</name>
</gene>
<dbReference type="EC" id="2.8.1.13" evidence="10"/>
<feature type="binding site" evidence="10">
    <location>
        <position position="33"/>
    </location>
    <ligand>
        <name>ATP</name>
        <dbReference type="ChEBI" id="CHEBI:30616"/>
    </ligand>
</feature>
<dbReference type="PANTHER" id="PTHR11933:SF5">
    <property type="entry name" value="MITOCHONDRIAL TRNA-SPECIFIC 2-THIOURIDYLASE 1"/>
    <property type="match status" value="1"/>
</dbReference>
<feature type="domain" description="tRNA-specific 2-thiouridylase MnmA-like C-terminal" evidence="11">
    <location>
        <begin position="278"/>
        <end position="352"/>
    </location>
</feature>
<keyword evidence="1 10" id="KW-0820">tRNA-binding</keyword>
<evidence type="ECO:0000256" key="2">
    <source>
        <dbReference type="ARBA" id="ARBA00022679"/>
    </source>
</evidence>
<evidence type="ECO:0000256" key="3">
    <source>
        <dbReference type="ARBA" id="ARBA00022694"/>
    </source>
</evidence>
<feature type="site" description="Interaction with tRNA" evidence="10">
    <location>
        <position position="125"/>
    </location>
</feature>
<evidence type="ECO:0000313" key="13">
    <source>
        <dbReference type="EMBL" id="MBC8336985.1"/>
    </source>
</evidence>
<accession>A0A8J6NPC6</accession>
<comment type="catalytic activity">
    <reaction evidence="8 10">
        <text>S-sulfanyl-L-cysteinyl-[protein] + uridine(34) in tRNA + AH2 + ATP = 2-thiouridine(34) in tRNA + L-cysteinyl-[protein] + A + AMP + diphosphate + H(+)</text>
        <dbReference type="Rhea" id="RHEA:47032"/>
        <dbReference type="Rhea" id="RHEA-COMP:10131"/>
        <dbReference type="Rhea" id="RHEA-COMP:11726"/>
        <dbReference type="Rhea" id="RHEA-COMP:11727"/>
        <dbReference type="Rhea" id="RHEA-COMP:11728"/>
        <dbReference type="ChEBI" id="CHEBI:13193"/>
        <dbReference type="ChEBI" id="CHEBI:15378"/>
        <dbReference type="ChEBI" id="CHEBI:17499"/>
        <dbReference type="ChEBI" id="CHEBI:29950"/>
        <dbReference type="ChEBI" id="CHEBI:30616"/>
        <dbReference type="ChEBI" id="CHEBI:33019"/>
        <dbReference type="ChEBI" id="CHEBI:61963"/>
        <dbReference type="ChEBI" id="CHEBI:65315"/>
        <dbReference type="ChEBI" id="CHEBI:87170"/>
        <dbReference type="ChEBI" id="CHEBI:456215"/>
        <dbReference type="EC" id="2.8.1.13"/>
    </reaction>
</comment>
<protein>
    <recommendedName>
        <fullName evidence="10">tRNA-specific 2-thiouridylase MnmA</fullName>
        <ecNumber evidence="10">2.8.1.13</ecNumber>
    </recommendedName>
</protein>
<feature type="site" description="Interaction with tRNA" evidence="10">
    <location>
        <position position="336"/>
    </location>
</feature>
<evidence type="ECO:0000256" key="9">
    <source>
        <dbReference type="ARBA" id="ARBA00056575"/>
    </source>
</evidence>
<dbReference type="Gene3D" id="2.30.30.280">
    <property type="entry name" value="Adenine nucleotide alpha hydrolases-like domains"/>
    <property type="match status" value="1"/>
</dbReference>
<dbReference type="InterPro" id="IPR004506">
    <property type="entry name" value="MnmA-like"/>
</dbReference>
<dbReference type="GO" id="GO:0005737">
    <property type="term" value="C:cytoplasm"/>
    <property type="evidence" value="ECO:0007669"/>
    <property type="project" value="UniProtKB-SubCell"/>
</dbReference>
<proteinExistence type="inferred from homology"/>
<dbReference type="SUPFAM" id="SSF52402">
    <property type="entry name" value="Adenine nucleotide alpha hydrolases-like"/>
    <property type="match status" value="1"/>
</dbReference>
<evidence type="ECO:0000256" key="5">
    <source>
        <dbReference type="ARBA" id="ARBA00022840"/>
    </source>
</evidence>
<feature type="active site" description="Nucleophile" evidence="10">
    <location>
        <position position="100"/>
    </location>
</feature>
<keyword evidence="10" id="KW-0963">Cytoplasm</keyword>
<dbReference type="Gene3D" id="2.40.30.10">
    <property type="entry name" value="Translation factors"/>
    <property type="match status" value="1"/>
</dbReference>
<feature type="disulfide bond" description="Alternate" evidence="10">
    <location>
        <begin position="100"/>
        <end position="197"/>
    </location>
</feature>
<dbReference type="NCBIfam" id="NF001138">
    <property type="entry name" value="PRK00143.1"/>
    <property type="match status" value="1"/>
</dbReference>
<dbReference type="NCBIfam" id="TIGR00420">
    <property type="entry name" value="trmU"/>
    <property type="match status" value="1"/>
</dbReference>
<dbReference type="Pfam" id="PF20259">
    <property type="entry name" value="tRNA_Me_trans_M"/>
    <property type="match status" value="1"/>
</dbReference>
<reference evidence="13 14" key="1">
    <citation type="submission" date="2020-08" db="EMBL/GenBank/DDBJ databases">
        <title>Bridging the membrane lipid divide: bacteria of the FCB group superphylum have the potential to synthesize archaeal ether lipids.</title>
        <authorList>
            <person name="Villanueva L."/>
            <person name="Von Meijenfeldt F.A.B."/>
            <person name="Westbye A.B."/>
            <person name="Yadav S."/>
            <person name="Hopmans E.C."/>
            <person name="Dutilh B.E."/>
            <person name="Sinninghe Damste J.S."/>
        </authorList>
    </citation>
    <scope>NUCLEOTIDE SEQUENCE [LARGE SCALE GENOMIC DNA]</scope>
    <source>
        <strain evidence="13">NIOZ-UU36</strain>
    </source>
</reference>
<dbReference type="GO" id="GO:0005524">
    <property type="term" value="F:ATP binding"/>
    <property type="evidence" value="ECO:0007669"/>
    <property type="project" value="UniProtKB-KW"/>
</dbReference>
<keyword evidence="7 10" id="KW-1015">Disulfide bond</keyword>
<dbReference type="CDD" id="cd01998">
    <property type="entry name" value="MnmA_TRMU-like"/>
    <property type="match status" value="1"/>
</dbReference>
<evidence type="ECO:0000256" key="8">
    <source>
        <dbReference type="ARBA" id="ARBA00051542"/>
    </source>
</evidence>
<evidence type="ECO:0000313" key="14">
    <source>
        <dbReference type="Proteomes" id="UP000614469"/>
    </source>
</evidence>
<comment type="function">
    <text evidence="9 10">Catalyzes the 2-thiolation of uridine at the wobble position (U34) of tRNA, leading to the formation of s(2)U34.</text>
</comment>
<dbReference type="InterPro" id="IPR046885">
    <property type="entry name" value="MnmA-like_C"/>
</dbReference>
<dbReference type="Proteomes" id="UP000614469">
    <property type="component" value="Unassembled WGS sequence"/>
</dbReference>
<dbReference type="PANTHER" id="PTHR11933">
    <property type="entry name" value="TRNA 5-METHYLAMINOMETHYL-2-THIOURIDYLATE -METHYLTRANSFERASE"/>
    <property type="match status" value="1"/>
</dbReference>
<organism evidence="13 14">
    <name type="scientific">Candidatus Desulfolinea nitratireducens</name>
    <dbReference type="NCBI Taxonomy" id="2841698"/>
    <lineage>
        <taxon>Bacteria</taxon>
        <taxon>Bacillati</taxon>
        <taxon>Chloroflexota</taxon>
        <taxon>Anaerolineae</taxon>
        <taxon>Anaerolineales</taxon>
        <taxon>Anaerolineales incertae sedis</taxon>
        <taxon>Candidatus Desulfolinea</taxon>
    </lineage>
</organism>
<keyword evidence="6 10" id="KW-0694">RNA-binding</keyword>
<dbReference type="HAMAP" id="MF_00144">
    <property type="entry name" value="tRNA_thiouridyl_MnmA"/>
    <property type="match status" value="1"/>
</dbReference>
<dbReference type="InterPro" id="IPR023382">
    <property type="entry name" value="MnmA-like_central_sf"/>
</dbReference>
<dbReference type="GO" id="GO:0000049">
    <property type="term" value="F:tRNA binding"/>
    <property type="evidence" value="ECO:0007669"/>
    <property type="project" value="UniProtKB-KW"/>
</dbReference>
<dbReference type="InterPro" id="IPR014729">
    <property type="entry name" value="Rossmann-like_a/b/a_fold"/>
</dbReference>
<keyword evidence="3 10" id="KW-0819">tRNA processing</keyword>
<feature type="region of interest" description="Interaction with tRNA" evidence="10">
    <location>
        <begin position="303"/>
        <end position="304"/>
    </location>
</feature>
<keyword evidence="2 10" id="KW-0808">Transferase</keyword>
<keyword evidence="5 10" id="KW-0067">ATP-binding</keyword>
<feature type="active site" description="Cysteine persulfide intermediate" evidence="10">
    <location>
        <position position="197"/>
    </location>
</feature>
<dbReference type="EMBL" id="JACNJN010000218">
    <property type="protein sequence ID" value="MBC8336985.1"/>
    <property type="molecule type" value="Genomic_DNA"/>
</dbReference>
<comment type="caution">
    <text evidence="10">Lacks conserved residue(s) required for the propagation of feature annotation.</text>
</comment>
<dbReference type="FunFam" id="2.30.30.280:FF:000001">
    <property type="entry name" value="tRNA-specific 2-thiouridylase MnmA"/>
    <property type="match status" value="1"/>
</dbReference>
<evidence type="ECO:0000256" key="4">
    <source>
        <dbReference type="ARBA" id="ARBA00022741"/>
    </source>
</evidence>
<keyword evidence="4 10" id="KW-0547">Nucleotide-binding</keyword>
<dbReference type="GO" id="GO:0103016">
    <property type="term" value="F:tRNA-uridine 2-sulfurtransferase activity"/>
    <property type="evidence" value="ECO:0007669"/>
    <property type="project" value="UniProtKB-EC"/>
</dbReference>
<evidence type="ECO:0000256" key="7">
    <source>
        <dbReference type="ARBA" id="ARBA00023157"/>
    </source>
</evidence>
<feature type="region of interest" description="Interaction with tRNA" evidence="10">
    <location>
        <begin position="147"/>
        <end position="149"/>
    </location>
</feature>